<evidence type="ECO:0000259" key="4">
    <source>
        <dbReference type="Pfam" id="PF00294"/>
    </source>
</evidence>
<proteinExistence type="inferred from homology"/>
<dbReference type="EC" id="2.7.1.92" evidence="5"/>
<keyword evidence="6" id="KW-1185">Reference proteome</keyword>
<dbReference type="RefSeq" id="WP_145305452.1">
    <property type="nucleotide sequence ID" value="NZ_CP037452.1"/>
</dbReference>
<dbReference type="InterPro" id="IPR002173">
    <property type="entry name" value="Carboh/pur_kinase_PfkB_CS"/>
</dbReference>
<dbReference type="SUPFAM" id="SSF53613">
    <property type="entry name" value="Ribokinase-like"/>
    <property type="match status" value="1"/>
</dbReference>
<dbReference type="InterPro" id="IPR052700">
    <property type="entry name" value="Carb_kinase_PfkB-like"/>
</dbReference>
<reference evidence="5 6" key="1">
    <citation type="submission" date="2019-03" db="EMBL/GenBank/DDBJ databases">
        <title>Deep-cultivation of Planctomycetes and their phenomic and genomic characterization uncovers novel biology.</title>
        <authorList>
            <person name="Wiegand S."/>
            <person name="Jogler M."/>
            <person name="Boedeker C."/>
            <person name="Pinto D."/>
            <person name="Vollmers J."/>
            <person name="Rivas-Marin E."/>
            <person name="Kohn T."/>
            <person name="Peeters S.H."/>
            <person name="Heuer A."/>
            <person name="Rast P."/>
            <person name="Oberbeckmann S."/>
            <person name="Bunk B."/>
            <person name="Jeske O."/>
            <person name="Meyerdierks A."/>
            <person name="Storesund J.E."/>
            <person name="Kallscheuer N."/>
            <person name="Luecker S."/>
            <person name="Lage O.M."/>
            <person name="Pohl T."/>
            <person name="Merkel B.J."/>
            <person name="Hornburger P."/>
            <person name="Mueller R.-W."/>
            <person name="Bruemmer F."/>
            <person name="Labrenz M."/>
            <person name="Spormann A.M."/>
            <person name="Op den Camp H."/>
            <person name="Overmann J."/>
            <person name="Amann R."/>
            <person name="Jetten M.S.M."/>
            <person name="Mascher T."/>
            <person name="Medema M.H."/>
            <person name="Devos D.P."/>
            <person name="Kaster A.-K."/>
            <person name="Ovreas L."/>
            <person name="Rohde M."/>
            <person name="Galperin M.Y."/>
            <person name="Jogler C."/>
        </authorList>
    </citation>
    <scope>NUCLEOTIDE SEQUENCE [LARGE SCALE GENOMIC DNA]</scope>
    <source>
        <strain evidence="5 6">Enr17</strain>
    </source>
</reference>
<dbReference type="KEGG" id="gfm:Enr17x_02790"/>
<feature type="domain" description="Carbohydrate kinase PfkB" evidence="4">
    <location>
        <begin position="54"/>
        <end position="314"/>
    </location>
</feature>
<dbReference type="GO" id="GO:0047590">
    <property type="term" value="F:5-dehydro-2-deoxygluconokinase activity"/>
    <property type="evidence" value="ECO:0007669"/>
    <property type="project" value="UniProtKB-EC"/>
</dbReference>
<keyword evidence="2 5" id="KW-0808">Transferase</keyword>
<dbReference type="CDD" id="cd01168">
    <property type="entry name" value="adenosine_kinase"/>
    <property type="match status" value="1"/>
</dbReference>
<sequence>MQYDVYGVGNALVDIQARVSDATLEKLGFAKGIMTLVDEEVQQKVLGELDGAPISQCAGGSAANTILGVADFGGKAAYAGKVGSDMLGEFDLADMRKLGVTIEVQPAPEGHTGTCVVLITEDAQRTMLTNLGVSATLSMDDLNEEHIKQSEYVYVEGYLFTGETQKQAAYRAIELAKKHDVKVAFTVSDPFLINMFRDEFQQLIEGPIDLLFCNLEEARSLTGSHDAVDCAHIIHKHVPNLALTLGPDGSILMHEGRVIPIEGVDTKAIDTTGAGDMYAAGILYGITNGLNWHQAGHLASHAAARIVSQLGARLQKPFTEEDIKELLS</sequence>
<gene>
    <name evidence="5" type="primary">iolC</name>
    <name evidence="5" type="ORF">Enr17x_02790</name>
</gene>
<dbReference type="EMBL" id="CP037452">
    <property type="protein sequence ID" value="QDV48268.1"/>
    <property type="molecule type" value="Genomic_DNA"/>
</dbReference>
<evidence type="ECO:0000256" key="2">
    <source>
        <dbReference type="ARBA" id="ARBA00022679"/>
    </source>
</evidence>
<dbReference type="OrthoDB" id="9775849at2"/>
<evidence type="ECO:0000313" key="6">
    <source>
        <dbReference type="Proteomes" id="UP000318313"/>
    </source>
</evidence>
<accession>A0A518I5E0</accession>
<dbReference type="PROSITE" id="PS00584">
    <property type="entry name" value="PFKB_KINASES_2"/>
    <property type="match status" value="1"/>
</dbReference>
<dbReference type="PANTHER" id="PTHR43320">
    <property type="entry name" value="SUGAR KINASE"/>
    <property type="match status" value="1"/>
</dbReference>
<comment type="similarity">
    <text evidence="1">Belongs to the carbohydrate kinase PfkB family.</text>
</comment>
<dbReference type="PANTHER" id="PTHR43320:SF3">
    <property type="entry name" value="CARBOHYDRATE KINASE PFKB DOMAIN-CONTAINING PROTEIN"/>
    <property type="match status" value="1"/>
</dbReference>
<dbReference type="Proteomes" id="UP000318313">
    <property type="component" value="Chromosome"/>
</dbReference>
<dbReference type="InterPro" id="IPR011611">
    <property type="entry name" value="PfkB_dom"/>
</dbReference>
<protein>
    <submittedName>
        <fullName evidence="5">5-dehydro-2-deoxygluconokinase</fullName>
        <ecNumber evidence="5">2.7.1.92</ecNumber>
    </submittedName>
</protein>
<organism evidence="5 6">
    <name type="scientific">Gimesia fumaroli</name>
    <dbReference type="NCBI Taxonomy" id="2527976"/>
    <lineage>
        <taxon>Bacteria</taxon>
        <taxon>Pseudomonadati</taxon>
        <taxon>Planctomycetota</taxon>
        <taxon>Planctomycetia</taxon>
        <taxon>Planctomycetales</taxon>
        <taxon>Planctomycetaceae</taxon>
        <taxon>Gimesia</taxon>
    </lineage>
</organism>
<evidence type="ECO:0000313" key="5">
    <source>
        <dbReference type="EMBL" id="QDV48268.1"/>
    </source>
</evidence>
<dbReference type="Gene3D" id="3.40.1190.20">
    <property type="match status" value="1"/>
</dbReference>
<keyword evidence="3 5" id="KW-0418">Kinase</keyword>
<evidence type="ECO:0000256" key="1">
    <source>
        <dbReference type="ARBA" id="ARBA00010688"/>
    </source>
</evidence>
<dbReference type="InterPro" id="IPR029056">
    <property type="entry name" value="Ribokinase-like"/>
</dbReference>
<name>A0A518I5E0_9PLAN</name>
<dbReference type="Pfam" id="PF00294">
    <property type="entry name" value="PfkB"/>
    <property type="match status" value="1"/>
</dbReference>
<dbReference type="Gene3D" id="3.30.1110.10">
    <property type="match status" value="1"/>
</dbReference>
<dbReference type="AlphaFoldDB" id="A0A518I5E0"/>
<evidence type="ECO:0000256" key="3">
    <source>
        <dbReference type="ARBA" id="ARBA00022777"/>
    </source>
</evidence>